<feature type="transmembrane region" description="Helical" evidence="2">
    <location>
        <begin position="821"/>
        <end position="847"/>
    </location>
</feature>
<feature type="transmembrane region" description="Helical" evidence="2">
    <location>
        <begin position="787"/>
        <end position="809"/>
    </location>
</feature>
<keyword evidence="2" id="KW-0812">Transmembrane</keyword>
<feature type="compositionally biased region" description="Polar residues" evidence="1">
    <location>
        <begin position="672"/>
        <end position="700"/>
    </location>
</feature>
<feature type="region of interest" description="Disordered" evidence="1">
    <location>
        <begin position="665"/>
        <end position="712"/>
    </location>
</feature>
<keyword evidence="2" id="KW-1133">Transmembrane helix</keyword>
<dbReference type="AlphaFoldDB" id="A0A513X5A7"/>
<accession>A0A513X5A7</accession>
<name>A0A513X5A7_TETPY</name>
<feature type="transmembrane region" description="Helical" evidence="2">
    <location>
        <begin position="959"/>
        <end position="978"/>
    </location>
</feature>
<dbReference type="EMBL" id="MK315121">
    <property type="protein sequence ID" value="QDH09113.1"/>
    <property type="molecule type" value="Genomic_DNA"/>
</dbReference>
<keyword evidence="2" id="KW-0472">Membrane</keyword>
<feature type="compositionally biased region" description="Low complexity" evidence="1">
    <location>
        <begin position="701"/>
        <end position="712"/>
    </location>
</feature>
<reference evidence="3" key="1">
    <citation type="submission" date="2018-12" db="EMBL/GenBank/DDBJ databases">
        <authorList>
            <person name="Yan G."/>
        </authorList>
    </citation>
    <scope>NUCLEOTIDE SEQUENCE</scope>
</reference>
<proteinExistence type="predicted"/>
<gene>
    <name evidence="3" type="primary">MTA</name>
</gene>
<sequence length="988" mass="108805">MDPHIFKSNYQGVNITSDASIGNPNIKSFSQDQYYFYTDDSTSYSIKTYYKSQSPITNVSVSSFQQFSGFVYSGPQILESRTSVPSHLAVNFSVLSFTQNCAWLILIVPLDFTIGPQNPPLISMTDCAQNRYSIDLSTTSQSGNSVFYSSSSQQIFISCQTLIQSAVQSIGGGTQTPLQSLQCNNNTLTITQVESPKVLRQSQQLQTVIVEFDPTLPSTPNPPSPPLWYSPNLDATSFQPGYVFPLNEHQYQLQIPITQYFQPQQVSLVQSTSYQNDVSNFTLQFSLPVFMRANNHTLTVILPLTLILNREGDVSCTGNSTIFLLNPTNRQDSFPQISLTLKVTQNTSPSYSVFCQFYSAARYQTVNSISSLSQSSDPLQVIVYYLNEITSNTTTSVNMTNGLLQGPWIDFIPNQPLLISSNLVGKRGVDYTFSIVRVTVPNSIDPQNRIAIIQLDASLTLDPSFQCQILQSSNNQPFPCYQLQSNQIYFNSSIISSSGPQTLTITAIKNPQINLASVNQISSNLTFSFLYAWAQDIGLPNQTIYTIQNNTFTTPIQFSCSDSCSGCYSLYTNCTQCSSASPFIRINNSTNSISCLQSCGVLEVPVNSICTTCQATTQYCSSCSSSNLTSCSSCQSGYSYSSDWSECLDSAFFSKGSTRTLLKDISAKGPPTSLQNSEDQNSNKRITQQNDTMSGQSNLDSKTQGNSNSSQTSSLADSLKAITNGGRVVFAWAIGGAALICVGVKIAHVFQEKTKRKRDSQTDRRECLPPSEMNVIMFGQTDYRATALFLCLLSVVEVVEMPYILFWAYSASEGDLEHPVLQSLICVCSLSVILWIIDTSLLFSLLVNKQKTPITCSLFNPLPTSSRQNAGMMLQGLTTICRIIACLIPKSISLMLSNLCLCEGWTSFPCKEDEGRNSVLLTNFRKVLSSQIKSNATSIIAFITFFLLAYPAVLSSPALVYDIILFNVVMLGLCGINLRTADQILQRR</sequence>
<feature type="transmembrane region" description="Helical" evidence="2">
    <location>
        <begin position="935"/>
        <end position="953"/>
    </location>
</feature>
<evidence type="ECO:0000256" key="1">
    <source>
        <dbReference type="SAM" id="MobiDB-lite"/>
    </source>
</evidence>
<organism evidence="3">
    <name type="scientific">Tetrahymena pyriformis</name>
    <dbReference type="NCBI Taxonomy" id="5908"/>
    <lineage>
        <taxon>Eukaryota</taxon>
        <taxon>Sar</taxon>
        <taxon>Alveolata</taxon>
        <taxon>Ciliophora</taxon>
        <taxon>Intramacronucleata</taxon>
        <taxon>Oligohymenophorea</taxon>
        <taxon>Hymenostomatida</taxon>
        <taxon>Tetrahymenina</taxon>
        <taxon>Tetrahymenidae</taxon>
        <taxon>Tetrahymena</taxon>
    </lineage>
</organism>
<evidence type="ECO:0000256" key="2">
    <source>
        <dbReference type="SAM" id="Phobius"/>
    </source>
</evidence>
<evidence type="ECO:0000313" key="3">
    <source>
        <dbReference type="EMBL" id="QDH09113.1"/>
    </source>
</evidence>
<protein>
    <submittedName>
        <fullName evidence="3">MTAp</fullName>
    </submittedName>
</protein>
<feature type="transmembrane region" description="Helical" evidence="2">
    <location>
        <begin position="729"/>
        <end position="750"/>
    </location>
</feature>